<dbReference type="KEGG" id="bvo:Pan97_05540"/>
<keyword evidence="1 2" id="KW-0378">Hydrolase</keyword>
<evidence type="ECO:0000256" key="1">
    <source>
        <dbReference type="ARBA" id="ARBA00022801"/>
    </source>
</evidence>
<dbReference type="EMBL" id="CP036289">
    <property type="protein sequence ID" value="QDU73578.1"/>
    <property type="molecule type" value="Genomic_DNA"/>
</dbReference>
<evidence type="ECO:0000313" key="4">
    <source>
        <dbReference type="EMBL" id="QDU73578.1"/>
    </source>
</evidence>
<dbReference type="PANTHER" id="PTHR36445">
    <property type="entry name" value="GTP CYCLOHYDROLASE MPTA"/>
    <property type="match status" value="1"/>
</dbReference>
<organism evidence="4 5">
    <name type="scientific">Bremerella volcania</name>
    <dbReference type="NCBI Taxonomy" id="2527984"/>
    <lineage>
        <taxon>Bacteria</taxon>
        <taxon>Pseudomonadati</taxon>
        <taxon>Planctomycetota</taxon>
        <taxon>Planctomycetia</taxon>
        <taxon>Pirellulales</taxon>
        <taxon>Pirellulaceae</taxon>
        <taxon>Bremerella</taxon>
    </lineage>
</organism>
<dbReference type="GO" id="GO:0003934">
    <property type="term" value="F:GTP cyclohydrolase I activity"/>
    <property type="evidence" value="ECO:0007669"/>
    <property type="project" value="UniProtKB-UniRule"/>
</dbReference>
<evidence type="ECO:0000313" key="5">
    <source>
        <dbReference type="Proteomes" id="UP000318626"/>
    </source>
</evidence>
<protein>
    <recommendedName>
        <fullName evidence="2">GTP cyclohydrolase FolE2</fullName>
        <ecNumber evidence="2">3.5.4.16</ecNumber>
    </recommendedName>
</protein>
<feature type="compositionally biased region" description="Polar residues" evidence="3">
    <location>
        <begin position="1"/>
        <end position="16"/>
    </location>
</feature>
<dbReference type="InterPro" id="IPR003801">
    <property type="entry name" value="GTP_cyclohydrolase_FolE2/MptA"/>
</dbReference>
<dbReference type="NCBIfam" id="NF010200">
    <property type="entry name" value="PRK13674.1-1"/>
    <property type="match status" value="1"/>
</dbReference>
<dbReference type="InterPro" id="IPR022838">
    <property type="entry name" value="GTP_cyclohydrolase_FolE2"/>
</dbReference>
<evidence type="ECO:0000256" key="3">
    <source>
        <dbReference type="SAM" id="MobiDB-lite"/>
    </source>
</evidence>
<evidence type="ECO:0000256" key="2">
    <source>
        <dbReference type="HAMAP-Rule" id="MF_01527"/>
    </source>
</evidence>
<dbReference type="Proteomes" id="UP000318626">
    <property type="component" value="Chromosome"/>
</dbReference>
<keyword evidence="5" id="KW-1185">Reference proteome</keyword>
<dbReference type="Gene3D" id="3.10.270.10">
    <property type="entry name" value="Urate Oxidase"/>
    <property type="match status" value="1"/>
</dbReference>
<feature type="region of interest" description="Disordered" evidence="3">
    <location>
        <begin position="1"/>
        <end position="32"/>
    </location>
</feature>
<dbReference type="RefSeq" id="WP_196782262.1">
    <property type="nucleotide sequence ID" value="NZ_CP036289.1"/>
</dbReference>
<accession>A0A518C2X6</accession>
<dbReference type="EC" id="3.5.4.16" evidence="2"/>
<feature type="site" description="May be catalytically important" evidence="2">
    <location>
        <position position="183"/>
    </location>
</feature>
<comment type="similarity">
    <text evidence="2">Belongs to the GTP cyclohydrolase IV family.</text>
</comment>
<comment type="catalytic activity">
    <reaction evidence="2">
        <text>GTP + H2O = 7,8-dihydroneopterin 3'-triphosphate + formate + H(+)</text>
        <dbReference type="Rhea" id="RHEA:17473"/>
        <dbReference type="ChEBI" id="CHEBI:15377"/>
        <dbReference type="ChEBI" id="CHEBI:15378"/>
        <dbReference type="ChEBI" id="CHEBI:15740"/>
        <dbReference type="ChEBI" id="CHEBI:37565"/>
        <dbReference type="ChEBI" id="CHEBI:58462"/>
        <dbReference type="EC" id="3.5.4.16"/>
    </reaction>
</comment>
<gene>
    <name evidence="2 4" type="primary">folE2</name>
    <name evidence="4" type="ORF">Pan97_05540</name>
</gene>
<comment type="function">
    <text evidence="2">Converts GTP to 7,8-dihydroneopterin triphosphate.</text>
</comment>
<dbReference type="HAMAP" id="MF_01527_B">
    <property type="entry name" value="GTP_cyclohydrol_B"/>
    <property type="match status" value="1"/>
</dbReference>
<reference evidence="5" key="1">
    <citation type="submission" date="2019-02" db="EMBL/GenBank/DDBJ databases">
        <title>Deep-cultivation of Planctomycetes and their phenomic and genomic characterization uncovers novel biology.</title>
        <authorList>
            <person name="Wiegand S."/>
            <person name="Jogler M."/>
            <person name="Boedeker C."/>
            <person name="Pinto D."/>
            <person name="Vollmers J."/>
            <person name="Rivas-Marin E."/>
            <person name="Kohn T."/>
            <person name="Peeters S.H."/>
            <person name="Heuer A."/>
            <person name="Rast P."/>
            <person name="Oberbeckmann S."/>
            <person name="Bunk B."/>
            <person name="Jeske O."/>
            <person name="Meyerdierks A."/>
            <person name="Storesund J.E."/>
            <person name="Kallscheuer N."/>
            <person name="Luecker S."/>
            <person name="Lage O.M."/>
            <person name="Pohl T."/>
            <person name="Merkel B.J."/>
            <person name="Hornburger P."/>
            <person name="Mueller R.-W."/>
            <person name="Bruemmer F."/>
            <person name="Labrenz M."/>
            <person name="Spormann A.M."/>
            <person name="Op den Camp H."/>
            <person name="Overmann J."/>
            <person name="Amann R."/>
            <person name="Jetten M.S.M."/>
            <person name="Mascher T."/>
            <person name="Medema M.H."/>
            <person name="Devos D.P."/>
            <person name="Kaster A.-K."/>
            <person name="Ovreas L."/>
            <person name="Rohde M."/>
            <person name="Galperin M.Y."/>
            <person name="Jogler C."/>
        </authorList>
    </citation>
    <scope>NUCLEOTIDE SEQUENCE [LARGE SCALE GENOMIC DNA]</scope>
    <source>
        <strain evidence="5">Pan97</strain>
    </source>
</reference>
<comment type="pathway">
    <text evidence="2">Cofactor biosynthesis; 7,8-dihydroneopterin triphosphate biosynthesis; 7,8-dihydroneopterin triphosphate from GTP: step 1/1.</text>
</comment>
<dbReference type="UniPathway" id="UPA00848">
    <property type="reaction ID" value="UER00151"/>
</dbReference>
<proteinExistence type="inferred from homology"/>
<name>A0A518C2X6_9BACT</name>
<dbReference type="Pfam" id="PF02649">
    <property type="entry name" value="GCHY-1"/>
    <property type="match status" value="1"/>
</dbReference>
<dbReference type="GO" id="GO:0046654">
    <property type="term" value="P:tetrahydrofolate biosynthetic process"/>
    <property type="evidence" value="ECO:0007669"/>
    <property type="project" value="UniProtKB-UniRule"/>
</dbReference>
<dbReference type="PANTHER" id="PTHR36445:SF1">
    <property type="entry name" value="GTP CYCLOHYDROLASE MPTA"/>
    <property type="match status" value="1"/>
</dbReference>
<dbReference type="AlphaFoldDB" id="A0A518C2X6"/>
<sequence length="336" mass="37463">MSTDSPMPSQSPSATPLATEGTRPLAMNTSPRLLPDVANDTAPQFQSSIDRVGMSGIEVAILIRGEDDVLMRTPAKVDAYVSLDDPQTKGIHMSRLYLSLQNELHTEFSRKQLERILGRFLETHSEMSQSAYLQFSFEHMIQRASLLSENTAWRSYPVQVEALRQGNTVKYRVHVRLTYSSACPCSAALSRQLLQQQFEEQFYGHNWMSAATVLNWLGSNSTLIAVPHSQRSHADITVDLDDTREDLPIDEIIQRVEGVLNTAVQAAVKRADEQEFARLNGENLMFCEDAARRMKSAIDPMPGVVDYRIQASHFESLHPHDAVAIVVKGIPGGMVP</sequence>